<dbReference type="EnsemblMetazoa" id="BGLB034997-RA">
    <property type="protein sequence ID" value="BGLB034997-PA"/>
    <property type="gene ID" value="BGLB034997"/>
</dbReference>
<dbReference type="SUPFAM" id="SSF101898">
    <property type="entry name" value="NHL repeat"/>
    <property type="match status" value="1"/>
</dbReference>
<keyword evidence="2" id="KW-0479">Metal-binding</keyword>
<evidence type="ECO:0000256" key="5">
    <source>
        <dbReference type="ARBA" id="ARBA00022833"/>
    </source>
</evidence>
<evidence type="ECO:0000256" key="4">
    <source>
        <dbReference type="ARBA" id="ARBA00022771"/>
    </source>
</evidence>
<feature type="domain" description="RING-type" evidence="8">
    <location>
        <begin position="12"/>
        <end position="53"/>
    </location>
</feature>
<dbReference type="RefSeq" id="XP_013066779.2">
    <property type="nucleotide sequence ID" value="XM_013211325.2"/>
</dbReference>
<dbReference type="Gene3D" id="3.30.40.10">
    <property type="entry name" value="Zinc/RING finger domain, C3HC4 (zinc finger)"/>
    <property type="match status" value="1"/>
</dbReference>
<dbReference type="PANTHER" id="PTHR25462:SF300">
    <property type="entry name" value="RING-TYPE DOMAIN-CONTAINING PROTEIN"/>
    <property type="match status" value="1"/>
</dbReference>
<dbReference type="GO" id="GO:0008270">
    <property type="term" value="F:zinc ion binding"/>
    <property type="evidence" value="ECO:0007669"/>
    <property type="project" value="UniProtKB-KW"/>
</dbReference>
<dbReference type="PROSITE" id="PS50119">
    <property type="entry name" value="ZF_BBOX"/>
    <property type="match status" value="1"/>
</dbReference>
<dbReference type="OrthoDB" id="6144944at2759"/>
<dbReference type="KEGG" id="bgt:106055168"/>
<dbReference type="InterPro" id="IPR013083">
    <property type="entry name" value="Znf_RING/FYVE/PHD"/>
</dbReference>
<dbReference type="InterPro" id="IPR001841">
    <property type="entry name" value="Znf_RING"/>
</dbReference>
<reference evidence="10" key="1">
    <citation type="submission" date="2020-05" db="UniProtKB">
        <authorList>
            <consortium name="EnsemblMetazoa"/>
        </authorList>
    </citation>
    <scope>IDENTIFICATION</scope>
    <source>
        <strain evidence="10">BB02</strain>
    </source>
</reference>
<dbReference type="PANTHER" id="PTHR25462">
    <property type="entry name" value="BONUS, ISOFORM C-RELATED"/>
    <property type="match status" value="1"/>
</dbReference>
<evidence type="ECO:0008006" key="12">
    <source>
        <dbReference type="Google" id="ProtNLM"/>
    </source>
</evidence>
<keyword evidence="3" id="KW-0677">Repeat</keyword>
<dbReference type="SUPFAM" id="SSF57845">
    <property type="entry name" value="B-box zinc-binding domain"/>
    <property type="match status" value="1"/>
</dbReference>
<evidence type="ECO:0000256" key="1">
    <source>
        <dbReference type="ARBA" id="ARBA00022553"/>
    </source>
</evidence>
<dbReference type="InterPro" id="IPR027370">
    <property type="entry name" value="Znf-RING_euk"/>
</dbReference>
<accession>A0A2C9LU27</accession>
<keyword evidence="4 6" id="KW-0863">Zinc-finger</keyword>
<dbReference type="InterPro" id="IPR047153">
    <property type="entry name" value="TRIM45/56/19-like"/>
</dbReference>
<dbReference type="RefSeq" id="XP_013066778.2">
    <property type="nucleotide sequence ID" value="XM_013211324.2"/>
</dbReference>
<evidence type="ECO:0000256" key="7">
    <source>
        <dbReference type="PROSITE-ProRule" id="PRU00504"/>
    </source>
</evidence>
<gene>
    <name evidence="10" type="primary">106055168</name>
</gene>
<sequence length="637" mass="70600">MATETPDAGLDCAVCRKPLTNPHMLPCLHVYCLSCLRDECRENSPDKFFCPLCVVDKEERRTSSARPWHAFEKIAESEAEQEAIQRRLAELPASEIRRDSLLGDYGDETDVDDPKSSLPKPPVLFPCSMHADNMADTFCAKCNQITCHKCISSFHRRCQDFYNIQDAIEKKRDDLDSIYSNIANNLAQCQKLQEEKKKRLKDAEEVRTRLLLDIKMFRGAMVKLIMAKEKALINEVDLLVDEMLQGTLGKESVVERLIGSLSRQLEVLNFSFSVNGQGELLPYLPSLVSRVANDAKKLEEQREKEPVRQFKFHKDDNCFQTLESSLLGIIQEEGGVPEAVVLPNLPEGKLDMSLTLLTSFHGGARDDVTDPLLTDIVLLPNGDVIVADRDNKCVKKFNQSGKLLTRVLIDAVPSRVTIVSNGRAAVSVMNKRAIYFLSLFGTIRVLSSVPVKKLYSFLTSDGNGCLAAATNQCDSIDLLTEKGEIIRTIYSQKSDRATISRPMYLTPVKVQSGTNVERDSTNGLTNIDFIVSDSGKKIVFMVNQSGQVIFSIKSIDSLTLECPLGVTVHESGLALFADRDANSVVLMDTTGTVIRRVLSADDGVVKPCGIYAGQRGYVAMTQVDGMVKIYSSSVVSM</sequence>
<dbReference type="STRING" id="6526.A0A2C9LU27"/>
<keyword evidence="5" id="KW-0862">Zinc</keyword>
<evidence type="ECO:0000259" key="8">
    <source>
        <dbReference type="PROSITE" id="PS50089"/>
    </source>
</evidence>
<feature type="repeat" description="NHL" evidence="7">
    <location>
        <begin position="374"/>
        <end position="400"/>
    </location>
</feature>
<dbReference type="CDD" id="cd16449">
    <property type="entry name" value="RING-HC"/>
    <property type="match status" value="1"/>
</dbReference>
<dbReference type="AlphaFoldDB" id="A0A2C9LU27"/>
<dbReference type="PROSITE" id="PS50089">
    <property type="entry name" value="ZF_RING_2"/>
    <property type="match status" value="1"/>
</dbReference>
<dbReference type="PROSITE" id="PS51125">
    <property type="entry name" value="NHL"/>
    <property type="match status" value="1"/>
</dbReference>
<evidence type="ECO:0000313" key="10">
    <source>
        <dbReference type="EnsemblMetazoa" id="BGLB034997-PB"/>
    </source>
</evidence>
<keyword evidence="1" id="KW-0597">Phosphoprotein</keyword>
<dbReference type="InterPro" id="IPR000315">
    <property type="entry name" value="Znf_B-box"/>
</dbReference>
<protein>
    <recommendedName>
        <fullName evidence="12">RING-type domain-containing protein</fullName>
    </recommendedName>
</protein>
<evidence type="ECO:0000256" key="3">
    <source>
        <dbReference type="ARBA" id="ARBA00022737"/>
    </source>
</evidence>
<organism evidence="10 11">
    <name type="scientific">Biomphalaria glabrata</name>
    <name type="common">Bloodfluke planorb</name>
    <name type="synonym">Freshwater snail</name>
    <dbReference type="NCBI Taxonomy" id="6526"/>
    <lineage>
        <taxon>Eukaryota</taxon>
        <taxon>Metazoa</taxon>
        <taxon>Spiralia</taxon>
        <taxon>Lophotrochozoa</taxon>
        <taxon>Mollusca</taxon>
        <taxon>Gastropoda</taxon>
        <taxon>Heterobranchia</taxon>
        <taxon>Euthyneura</taxon>
        <taxon>Panpulmonata</taxon>
        <taxon>Hygrophila</taxon>
        <taxon>Lymnaeoidea</taxon>
        <taxon>Planorbidae</taxon>
        <taxon>Biomphalaria</taxon>
    </lineage>
</organism>
<evidence type="ECO:0000256" key="2">
    <source>
        <dbReference type="ARBA" id="ARBA00022723"/>
    </source>
</evidence>
<dbReference type="InterPro" id="IPR001258">
    <property type="entry name" value="NHL_repeat"/>
</dbReference>
<dbReference type="Proteomes" id="UP000076420">
    <property type="component" value="Unassembled WGS sequence"/>
</dbReference>
<evidence type="ECO:0000256" key="6">
    <source>
        <dbReference type="PROSITE-ProRule" id="PRU00024"/>
    </source>
</evidence>
<dbReference type="SMART" id="SM00184">
    <property type="entry name" value="RING"/>
    <property type="match status" value="1"/>
</dbReference>
<dbReference type="Pfam" id="PF01436">
    <property type="entry name" value="NHL"/>
    <property type="match status" value="1"/>
</dbReference>
<dbReference type="Pfam" id="PF13445">
    <property type="entry name" value="zf-RING_UBOX"/>
    <property type="match status" value="1"/>
</dbReference>
<dbReference type="VEuPathDB" id="VectorBase:BGLB034997"/>
<dbReference type="SUPFAM" id="SSF57850">
    <property type="entry name" value="RING/U-box"/>
    <property type="match status" value="1"/>
</dbReference>
<dbReference type="EnsemblMetazoa" id="BGLB034997-RB">
    <property type="protein sequence ID" value="BGLB034997-PB"/>
    <property type="gene ID" value="BGLB034997"/>
</dbReference>
<dbReference type="PROSITE" id="PS00518">
    <property type="entry name" value="ZF_RING_1"/>
    <property type="match status" value="1"/>
</dbReference>
<evidence type="ECO:0000259" key="9">
    <source>
        <dbReference type="PROSITE" id="PS50119"/>
    </source>
</evidence>
<dbReference type="VEuPathDB" id="VectorBase:BGLAX_050323"/>
<name>A0A2C9LU27_BIOGL</name>
<feature type="domain" description="B box-type" evidence="9">
    <location>
        <begin position="127"/>
        <end position="156"/>
    </location>
</feature>
<dbReference type="InterPro" id="IPR011042">
    <property type="entry name" value="6-blade_b-propeller_TolB-like"/>
</dbReference>
<evidence type="ECO:0000313" key="11">
    <source>
        <dbReference type="Proteomes" id="UP000076420"/>
    </source>
</evidence>
<proteinExistence type="predicted"/>
<dbReference type="Gene3D" id="2.120.10.30">
    <property type="entry name" value="TolB, C-terminal domain"/>
    <property type="match status" value="1"/>
</dbReference>
<dbReference type="InterPro" id="IPR017907">
    <property type="entry name" value="Znf_RING_CS"/>
</dbReference>